<dbReference type="AlphaFoldDB" id="A0A3E4S5Z9"/>
<dbReference type="Proteomes" id="UP000261288">
    <property type="component" value="Unassembled WGS sequence"/>
</dbReference>
<sequence length="249" mass="28049">MNTIDISAQAQPWSTVFAVAQHFTSDEWLLTGGLMVQAHAMLHGLPVRPTTDADFLLNILTYDRIATQMESYLATMGYRLQKDALTKYATRFENPAHDKVDILVTDYLYGKKKREGATLSGMRLCGMPGGGQAIKRSMRLQLRYDQQSASIAIPDLLGALMLKSAAWEVDKTARRDRHLIDAALLLSLIDSPDEEAKRLHSSNDRKRILRLHELLAADSDYWSSLDQTHRQDGIDTLDTLTDWAKGEHH</sequence>
<reference evidence="1 2" key="1">
    <citation type="submission" date="2018-08" db="EMBL/GenBank/DDBJ databases">
        <title>A genome reference for cultivated species of the human gut microbiota.</title>
        <authorList>
            <person name="Zou Y."/>
            <person name="Xue W."/>
            <person name="Luo G."/>
        </authorList>
    </citation>
    <scope>NUCLEOTIDE SEQUENCE [LARGE SCALE GENOMIC DNA]</scope>
    <source>
        <strain evidence="1 2">TF06-45A</strain>
    </source>
</reference>
<dbReference type="EMBL" id="QSRZ01000006">
    <property type="protein sequence ID" value="RGL48602.1"/>
    <property type="molecule type" value="Genomic_DNA"/>
</dbReference>
<evidence type="ECO:0008006" key="3">
    <source>
        <dbReference type="Google" id="ProtNLM"/>
    </source>
</evidence>
<proteinExistence type="predicted"/>
<gene>
    <name evidence="1" type="ORF">DXC63_06245</name>
</gene>
<protein>
    <recommendedName>
        <fullName evidence="3">Nucleotidyl transferase AbiEii/AbiGii toxin family protein</fullName>
    </recommendedName>
</protein>
<accession>A0A3E4S5Z9</accession>
<evidence type="ECO:0000313" key="1">
    <source>
        <dbReference type="EMBL" id="RGL48602.1"/>
    </source>
</evidence>
<organism evidence="1 2">
    <name type="scientific">Bifidobacterium longum</name>
    <dbReference type="NCBI Taxonomy" id="216816"/>
    <lineage>
        <taxon>Bacteria</taxon>
        <taxon>Bacillati</taxon>
        <taxon>Actinomycetota</taxon>
        <taxon>Actinomycetes</taxon>
        <taxon>Bifidobacteriales</taxon>
        <taxon>Bifidobacteriaceae</taxon>
        <taxon>Bifidobacterium</taxon>
    </lineage>
</organism>
<comment type="caution">
    <text evidence="1">The sequence shown here is derived from an EMBL/GenBank/DDBJ whole genome shotgun (WGS) entry which is preliminary data.</text>
</comment>
<evidence type="ECO:0000313" key="2">
    <source>
        <dbReference type="Proteomes" id="UP000261288"/>
    </source>
</evidence>
<dbReference type="RefSeq" id="WP_077384844.1">
    <property type="nucleotide sequence ID" value="NZ_CP065396.1"/>
</dbReference>
<name>A0A3E4S5Z9_BIFLN</name>